<protein>
    <recommendedName>
        <fullName evidence="1">diguanylate cyclase</fullName>
        <ecNumber evidence="1">2.7.7.65</ecNumber>
    </recommendedName>
</protein>
<dbReference type="PANTHER" id="PTHR45138:SF9">
    <property type="entry name" value="DIGUANYLATE CYCLASE DGCM-RELATED"/>
    <property type="match status" value="1"/>
</dbReference>
<dbReference type="Gene3D" id="3.30.450.20">
    <property type="entry name" value="PAS domain"/>
    <property type="match status" value="1"/>
</dbReference>
<dbReference type="InterPro" id="IPR000160">
    <property type="entry name" value="GGDEF_dom"/>
</dbReference>
<dbReference type="Pfam" id="PF08447">
    <property type="entry name" value="PAS_3"/>
    <property type="match status" value="1"/>
</dbReference>
<accession>A0ABS9S947</accession>
<dbReference type="EC" id="2.7.7.65" evidence="1"/>
<proteinExistence type="predicted"/>
<dbReference type="PROSITE" id="PS50113">
    <property type="entry name" value="PAC"/>
    <property type="match status" value="1"/>
</dbReference>
<dbReference type="SUPFAM" id="SSF55785">
    <property type="entry name" value="PYP-like sensor domain (PAS domain)"/>
    <property type="match status" value="1"/>
</dbReference>
<dbReference type="Gene3D" id="2.10.70.100">
    <property type="match status" value="1"/>
</dbReference>
<organism evidence="5 6">
    <name type="scientific">Vreelandella neptunia</name>
    <dbReference type="NCBI Taxonomy" id="115551"/>
    <lineage>
        <taxon>Bacteria</taxon>
        <taxon>Pseudomonadati</taxon>
        <taxon>Pseudomonadota</taxon>
        <taxon>Gammaproteobacteria</taxon>
        <taxon>Oceanospirillales</taxon>
        <taxon>Halomonadaceae</taxon>
        <taxon>Vreelandella</taxon>
    </lineage>
</organism>
<dbReference type="InterPro" id="IPR000700">
    <property type="entry name" value="PAS-assoc_C"/>
</dbReference>
<dbReference type="SUPFAM" id="SSF55073">
    <property type="entry name" value="Nucleotide cyclase"/>
    <property type="match status" value="1"/>
</dbReference>
<gene>
    <name evidence="5" type="ORF">MLE19_14990</name>
</gene>
<evidence type="ECO:0000256" key="2">
    <source>
        <dbReference type="ARBA" id="ARBA00034247"/>
    </source>
</evidence>
<evidence type="ECO:0000313" key="5">
    <source>
        <dbReference type="EMBL" id="MCH4812638.1"/>
    </source>
</evidence>
<feature type="domain" description="GGDEF" evidence="4">
    <location>
        <begin position="186"/>
        <end position="318"/>
    </location>
</feature>
<dbReference type="NCBIfam" id="TIGR00254">
    <property type="entry name" value="GGDEF"/>
    <property type="match status" value="1"/>
</dbReference>
<dbReference type="InterPro" id="IPR043128">
    <property type="entry name" value="Rev_trsase/Diguanyl_cyclase"/>
</dbReference>
<reference evidence="5 6" key="1">
    <citation type="submission" date="2022-03" db="EMBL/GenBank/DDBJ databases">
        <title>Genomic signatures underlying metal tolerance in selected Arctic bacterial isolates.</title>
        <authorList>
            <person name="Thomas F.A."/>
            <person name="Venkatachalam S."/>
            <person name="Krishnan K.P."/>
        </authorList>
    </citation>
    <scope>NUCLEOTIDE SEQUENCE [LARGE SCALE GENOMIC DNA]</scope>
    <source>
        <strain evidence="5 6">HM116</strain>
    </source>
</reference>
<evidence type="ECO:0000259" key="4">
    <source>
        <dbReference type="PROSITE" id="PS50887"/>
    </source>
</evidence>
<comment type="caution">
    <text evidence="5">The sequence shown here is derived from an EMBL/GenBank/DDBJ whole genome shotgun (WGS) entry which is preliminary data.</text>
</comment>
<comment type="catalytic activity">
    <reaction evidence="2">
        <text>2 GTP = 3',3'-c-di-GMP + 2 diphosphate</text>
        <dbReference type="Rhea" id="RHEA:24898"/>
        <dbReference type="ChEBI" id="CHEBI:33019"/>
        <dbReference type="ChEBI" id="CHEBI:37565"/>
        <dbReference type="ChEBI" id="CHEBI:58805"/>
        <dbReference type="EC" id="2.7.7.65"/>
    </reaction>
</comment>
<dbReference type="InterPro" id="IPR035965">
    <property type="entry name" value="PAS-like_dom_sf"/>
</dbReference>
<dbReference type="RefSeq" id="WP_240718941.1">
    <property type="nucleotide sequence ID" value="NZ_JAKVTW010000012.1"/>
</dbReference>
<dbReference type="EMBL" id="JAKVTW010000012">
    <property type="protein sequence ID" value="MCH4812638.1"/>
    <property type="molecule type" value="Genomic_DNA"/>
</dbReference>
<dbReference type="SMART" id="SM00267">
    <property type="entry name" value="GGDEF"/>
    <property type="match status" value="1"/>
</dbReference>
<dbReference type="InterPro" id="IPR029787">
    <property type="entry name" value="Nucleotide_cyclase"/>
</dbReference>
<dbReference type="InterPro" id="IPR050469">
    <property type="entry name" value="Diguanylate_Cyclase"/>
</dbReference>
<dbReference type="Pfam" id="PF00990">
    <property type="entry name" value="GGDEF"/>
    <property type="match status" value="1"/>
</dbReference>
<dbReference type="Proteomes" id="UP001320609">
    <property type="component" value="Unassembled WGS sequence"/>
</dbReference>
<sequence length="318" mass="36437">MASRHSILFPSPSASQVFAKHLTQDEWLAYTRTLQKLHKVGRLGYWQMSLATGDVYWSEVVYEFLDVDPRYFAPSHEAFMTMVHPLDQDKVAQSRQEMLKIGFTDIKYRIIQPNGCIRWLHEIADNTSPDDPNILLGTLHDITAHKALEEKLRKQAITDDLTGVFNRRYFMKRLRQAFSHFRRSEKNVAVLLFDVDYFKTVNDTYGHAIGDQVLQQVCRLFKERFRETDIIGRLGGEEFAVLLFEVSSEDAVAIADGIRQALADHPFTTEAGGTFHISITCGVSSFAADDPTEDCILHRADKSLYLGKRQGRDQVVYR</sequence>
<evidence type="ECO:0000313" key="6">
    <source>
        <dbReference type="Proteomes" id="UP001320609"/>
    </source>
</evidence>
<dbReference type="CDD" id="cd01949">
    <property type="entry name" value="GGDEF"/>
    <property type="match status" value="1"/>
</dbReference>
<dbReference type="InterPro" id="IPR013655">
    <property type="entry name" value="PAS_fold_3"/>
</dbReference>
<evidence type="ECO:0000256" key="1">
    <source>
        <dbReference type="ARBA" id="ARBA00012528"/>
    </source>
</evidence>
<dbReference type="PROSITE" id="PS50887">
    <property type="entry name" value="GGDEF"/>
    <property type="match status" value="1"/>
</dbReference>
<dbReference type="PANTHER" id="PTHR45138">
    <property type="entry name" value="REGULATORY COMPONENTS OF SENSORY TRANSDUCTION SYSTEM"/>
    <property type="match status" value="1"/>
</dbReference>
<name>A0ABS9S947_9GAMM</name>
<evidence type="ECO:0000259" key="3">
    <source>
        <dbReference type="PROSITE" id="PS50113"/>
    </source>
</evidence>
<dbReference type="Gene3D" id="3.30.70.270">
    <property type="match status" value="1"/>
</dbReference>
<keyword evidence="6" id="KW-1185">Reference proteome</keyword>
<feature type="domain" description="PAC" evidence="3">
    <location>
        <begin position="104"/>
        <end position="154"/>
    </location>
</feature>